<evidence type="ECO:0000256" key="1">
    <source>
        <dbReference type="SAM" id="MobiDB-lite"/>
    </source>
</evidence>
<protein>
    <submittedName>
        <fullName evidence="2">Uncharacterized protein</fullName>
    </submittedName>
</protein>
<dbReference type="EMBL" id="GGEC01060938">
    <property type="protein sequence ID" value="MBX41422.1"/>
    <property type="molecule type" value="Transcribed_RNA"/>
</dbReference>
<sequence length="41" mass="4547">MIPPYFVQANTKTLVNQMMESESSVLPNHPSPSFHGPGSWC</sequence>
<reference evidence="2" key="1">
    <citation type="submission" date="2018-02" db="EMBL/GenBank/DDBJ databases">
        <title>Rhizophora mucronata_Transcriptome.</title>
        <authorList>
            <person name="Meera S.P."/>
            <person name="Sreeshan A."/>
            <person name="Augustine A."/>
        </authorList>
    </citation>
    <scope>NUCLEOTIDE SEQUENCE</scope>
    <source>
        <tissue evidence="2">Leaf</tissue>
    </source>
</reference>
<name>A0A2P2NG17_RHIMU</name>
<organism evidence="2">
    <name type="scientific">Rhizophora mucronata</name>
    <name type="common">Asiatic mangrove</name>
    <dbReference type="NCBI Taxonomy" id="61149"/>
    <lineage>
        <taxon>Eukaryota</taxon>
        <taxon>Viridiplantae</taxon>
        <taxon>Streptophyta</taxon>
        <taxon>Embryophyta</taxon>
        <taxon>Tracheophyta</taxon>
        <taxon>Spermatophyta</taxon>
        <taxon>Magnoliopsida</taxon>
        <taxon>eudicotyledons</taxon>
        <taxon>Gunneridae</taxon>
        <taxon>Pentapetalae</taxon>
        <taxon>rosids</taxon>
        <taxon>fabids</taxon>
        <taxon>Malpighiales</taxon>
        <taxon>Rhizophoraceae</taxon>
        <taxon>Rhizophora</taxon>
    </lineage>
</organism>
<accession>A0A2P2NG17</accession>
<dbReference type="AlphaFoldDB" id="A0A2P2NG17"/>
<proteinExistence type="predicted"/>
<feature type="region of interest" description="Disordered" evidence="1">
    <location>
        <begin position="20"/>
        <end position="41"/>
    </location>
</feature>
<evidence type="ECO:0000313" key="2">
    <source>
        <dbReference type="EMBL" id="MBX41422.1"/>
    </source>
</evidence>